<dbReference type="KEGG" id="kst:KSMBR1_1797"/>
<dbReference type="InterPro" id="IPR005116">
    <property type="entry name" value="Transp-assoc_OB_typ1"/>
</dbReference>
<accession>Q1Q0D5</accession>
<reference evidence="5 8" key="5">
    <citation type="submission" date="2020-02" db="EMBL/GenBank/DDBJ databases">
        <title>Newly sequenced genome of strain CSTR1 showed variability in Candidatus Kuenenia stuttgartiensis genomes.</title>
        <authorList>
            <person name="Ding C."/>
            <person name="Adrian L."/>
        </authorList>
    </citation>
    <scope>NUCLEOTIDE SEQUENCE [LARGE SCALE GENOMIC DNA]</scope>
    <source>
        <strain evidence="5 8">CSTR1</strain>
    </source>
</reference>
<gene>
    <name evidence="5" type="primary">mopB</name>
    <name evidence="5" type="ORF">KsCSTR_04400</name>
    <name evidence="6" type="ORF">KSMBR1_1797</name>
    <name evidence="4" type="ORF">kustd2056</name>
</gene>
<dbReference type="RefSeq" id="WP_099325014.1">
    <property type="nucleotide sequence ID" value="NZ_CP049055.1"/>
</dbReference>
<dbReference type="Pfam" id="PF03459">
    <property type="entry name" value="TOBE"/>
    <property type="match status" value="1"/>
</dbReference>
<proteinExistence type="predicted"/>
<dbReference type="Proteomes" id="UP000501926">
    <property type="component" value="Chromosome"/>
</dbReference>
<reference evidence="4" key="1">
    <citation type="journal article" date="2006" name="Nature">
        <title>Deciphering the evolution and metabolism of an anammox bacterium from a community genome.</title>
        <authorList>
            <person name="Strous M."/>
            <person name="Pelletier E."/>
            <person name="Mangenot S."/>
            <person name="Rattei T."/>
            <person name="Lehner A."/>
            <person name="Taylor M.W."/>
            <person name="Horn M."/>
            <person name="Daims H."/>
            <person name="Bartol-Mavel D."/>
            <person name="Wincker P."/>
            <person name="Barbe V."/>
            <person name="Fonknechten N."/>
            <person name="Vallenet D."/>
            <person name="Segurens B."/>
            <person name="Schenowitz-Truong C."/>
            <person name="Medigue C."/>
            <person name="Collingro A."/>
            <person name="Snel B."/>
            <person name="Dutilh B.E."/>
            <person name="OpDenCamp H.J.M."/>
            <person name="vanDerDrift C."/>
            <person name="Cirpus I."/>
            <person name="vanDePas-Schoonen K.T."/>
            <person name="Harhangi H.R."/>
            <person name="vanNiftrik L."/>
            <person name="Schmid M."/>
            <person name="Keltjens J."/>
            <person name="vanDeVossenberg J."/>
            <person name="Kartal B."/>
            <person name="Meier H."/>
            <person name="Frishman D."/>
            <person name="Huynen M.A."/>
            <person name="Mewes H."/>
            <person name="Weissenbach J."/>
            <person name="Jetten M.S.M."/>
            <person name="Wagner M."/>
            <person name="LePaslier D."/>
        </authorList>
    </citation>
    <scope>NUCLEOTIDE SEQUENCE</scope>
</reference>
<evidence type="ECO:0000313" key="8">
    <source>
        <dbReference type="Proteomes" id="UP000501926"/>
    </source>
</evidence>
<dbReference type="Proteomes" id="UP000221734">
    <property type="component" value="Chromosome Kuenenia_stuttgartiensis_MBR1"/>
</dbReference>
<organism evidence="4">
    <name type="scientific">Kuenenia stuttgartiensis</name>
    <dbReference type="NCBI Taxonomy" id="174633"/>
    <lineage>
        <taxon>Bacteria</taxon>
        <taxon>Pseudomonadati</taxon>
        <taxon>Planctomycetota</taxon>
        <taxon>Candidatus Brocadiia</taxon>
        <taxon>Candidatus Brocadiales</taxon>
        <taxon>Candidatus Brocadiaceae</taxon>
        <taxon>Candidatus Kuenenia</taxon>
    </lineage>
</organism>
<evidence type="ECO:0000259" key="3">
    <source>
        <dbReference type="PROSITE" id="PS51866"/>
    </source>
</evidence>
<keyword evidence="7" id="KW-1185">Reference proteome</keyword>
<dbReference type="AlphaFoldDB" id="Q1Q0D5"/>
<evidence type="ECO:0000313" key="4">
    <source>
        <dbReference type="EMBL" id="CAJ72801.1"/>
    </source>
</evidence>
<protein>
    <submittedName>
        <fullName evidence="5">Molybdenum-pterin-binding protein MopB</fullName>
    </submittedName>
</protein>
<name>Q1Q0D5_KUEST</name>
<dbReference type="EMBL" id="CT573072">
    <property type="protein sequence ID" value="CAJ72801.1"/>
    <property type="molecule type" value="Genomic_DNA"/>
</dbReference>
<evidence type="ECO:0000313" key="7">
    <source>
        <dbReference type="Proteomes" id="UP000221734"/>
    </source>
</evidence>
<evidence type="ECO:0000256" key="2">
    <source>
        <dbReference type="PROSITE-ProRule" id="PRU01213"/>
    </source>
</evidence>
<feature type="domain" description="Mop" evidence="3">
    <location>
        <begin position="68"/>
        <end position="133"/>
    </location>
</feature>
<dbReference type="InterPro" id="IPR008995">
    <property type="entry name" value="Mo/tungstate-bd_C_term_dom"/>
</dbReference>
<dbReference type="SUPFAM" id="SSF50331">
    <property type="entry name" value="MOP-like"/>
    <property type="match status" value="2"/>
</dbReference>
<dbReference type="EMBL" id="CP049055">
    <property type="protein sequence ID" value="QII09819.1"/>
    <property type="molecule type" value="Genomic_DNA"/>
</dbReference>
<dbReference type="PROSITE" id="PS51866">
    <property type="entry name" value="MOP"/>
    <property type="match status" value="1"/>
</dbReference>
<dbReference type="Gene3D" id="2.40.50.100">
    <property type="match status" value="2"/>
</dbReference>
<evidence type="ECO:0000313" key="5">
    <source>
        <dbReference type="EMBL" id="QII09819.1"/>
    </source>
</evidence>
<sequence length="138" mass="15147">MACKLNGKIMKINKGRIHTHIQIMWKDIPLSAVITTASCDDMNIFEGDAISVLMKSTDLILAKAFRGMLSARNFITGVVVTILRGDVLSKVIFESQGDTLCAIVTNASLEEMNMQTGEEITAIIKSTELILFKNKKGI</sequence>
<reference evidence="7" key="4">
    <citation type="submission" date="2017-10" db="EMBL/GenBank/DDBJ databases">
        <authorList>
            <person name="Frank J."/>
        </authorList>
    </citation>
    <scope>NUCLEOTIDE SEQUENCE [LARGE SCALE GENOMIC DNA]</scope>
</reference>
<dbReference type="OrthoDB" id="273143at2"/>
<evidence type="ECO:0000313" key="6">
    <source>
        <dbReference type="EMBL" id="SOH04296.1"/>
    </source>
</evidence>
<dbReference type="EMBL" id="LT934425">
    <property type="protein sequence ID" value="SOH04296.1"/>
    <property type="molecule type" value="Genomic_DNA"/>
</dbReference>
<dbReference type="GO" id="GO:0015689">
    <property type="term" value="P:molybdate ion transport"/>
    <property type="evidence" value="ECO:0007669"/>
    <property type="project" value="InterPro"/>
</dbReference>
<evidence type="ECO:0000256" key="1">
    <source>
        <dbReference type="ARBA" id="ARBA00022505"/>
    </source>
</evidence>
<dbReference type="InterPro" id="IPR004606">
    <property type="entry name" value="Mop_domain"/>
</dbReference>
<reference evidence="6" key="3">
    <citation type="submission" date="2017-10" db="EMBL/GenBank/DDBJ databases">
        <authorList>
            <person name="Banno H."/>
            <person name="Chua N.-H."/>
        </authorList>
    </citation>
    <scope>NUCLEOTIDE SEQUENCE [LARGE SCALE GENOMIC DNA]</scope>
    <source>
        <strain evidence="6">Kuenenia_mbr1_ru-nijmegen</strain>
    </source>
</reference>
<keyword evidence="1 2" id="KW-0500">Molybdenum</keyword>
<reference evidence="4" key="2">
    <citation type="submission" date="2006-01" db="EMBL/GenBank/DDBJ databases">
        <authorList>
            <person name="Genoscope"/>
        </authorList>
    </citation>
    <scope>NUCLEOTIDE SEQUENCE</scope>
</reference>